<comment type="caution">
    <text evidence="2">The sequence shown here is derived from an EMBL/GenBank/DDBJ whole genome shotgun (WGS) entry which is preliminary data.</text>
</comment>
<proteinExistence type="predicted"/>
<dbReference type="EMBL" id="JASPKZ010007720">
    <property type="protein sequence ID" value="KAJ9582900.1"/>
    <property type="molecule type" value="Genomic_DNA"/>
</dbReference>
<accession>A0AAD7ZM22</accession>
<dbReference type="AlphaFoldDB" id="A0AAD7ZM22"/>
<gene>
    <name evidence="2" type="ORF">L9F63_022757</name>
</gene>
<keyword evidence="3" id="KW-1185">Reference proteome</keyword>
<reference evidence="2" key="1">
    <citation type="journal article" date="2023" name="IScience">
        <title>Live-bearing cockroach genome reveals convergent evolutionary mechanisms linked to viviparity in insects and beyond.</title>
        <authorList>
            <person name="Fouks B."/>
            <person name="Harrison M.C."/>
            <person name="Mikhailova A.A."/>
            <person name="Marchal E."/>
            <person name="English S."/>
            <person name="Carruthers M."/>
            <person name="Jennings E.C."/>
            <person name="Chiamaka E.L."/>
            <person name="Frigard R.A."/>
            <person name="Pippel M."/>
            <person name="Attardo G.M."/>
            <person name="Benoit J.B."/>
            <person name="Bornberg-Bauer E."/>
            <person name="Tobe S.S."/>
        </authorList>
    </citation>
    <scope>NUCLEOTIDE SEQUENCE</scope>
    <source>
        <strain evidence="2">Stay&amp;Tobe</strain>
    </source>
</reference>
<evidence type="ECO:0000313" key="3">
    <source>
        <dbReference type="Proteomes" id="UP001233999"/>
    </source>
</evidence>
<sequence length="91" mass="10384">MKFDHIKAELYEEDLIVDGVHTLGHDDLLSSDSDEDTDSDFGDDTSTYHEQQSTRHESSNSSYAPSPKRTRTKFQVGLIRHLECPSRPSWS</sequence>
<protein>
    <submittedName>
        <fullName evidence="2">Uncharacterized protein</fullName>
    </submittedName>
</protein>
<name>A0AAD7ZM22_DIPPU</name>
<feature type="compositionally biased region" description="Acidic residues" evidence="1">
    <location>
        <begin position="32"/>
        <end position="43"/>
    </location>
</feature>
<evidence type="ECO:0000256" key="1">
    <source>
        <dbReference type="SAM" id="MobiDB-lite"/>
    </source>
</evidence>
<feature type="region of interest" description="Disordered" evidence="1">
    <location>
        <begin position="24"/>
        <end position="70"/>
    </location>
</feature>
<evidence type="ECO:0000313" key="2">
    <source>
        <dbReference type="EMBL" id="KAJ9582900.1"/>
    </source>
</evidence>
<reference evidence="2" key="2">
    <citation type="submission" date="2023-05" db="EMBL/GenBank/DDBJ databases">
        <authorList>
            <person name="Fouks B."/>
        </authorList>
    </citation>
    <scope>NUCLEOTIDE SEQUENCE</scope>
    <source>
        <strain evidence="2">Stay&amp;Tobe</strain>
        <tissue evidence="2">Testes</tissue>
    </source>
</reference>
<dbReference type="Proteomes" id="UP001233999">
    <property type="component" value="Unassembled WGS sequence"/>
</dbReference>
<organism evidence="2 3">
    <name type="scientific">Diploptera punctata</name>
    <name type="common">Pacific beetle cockroach</name>
    <dbReference type="NCBI Taxonomy" id="6984"/>
    <lineage>
        <taxon>Eukaryota</taxon>
        <taxon>Metazoa</taxon>
        <taxon>Ecdysozoa</taxon>
        <taxon>Arthropoda</taxon>
        <taxon>Hexapoda</taxon>
        <taxon>Insecta</taxon>
        <taxon>Pterygota</taxon>
        <taxon>Neoptera</taxon>
        <taxon>Polyneoptera</taxon>
        <taxon>Dictyoptera</taxon>
        <taxon>Blattodea</taxon>
        <taxon>Blaberoidea</taxon>
        <taxon>Blaberidae</taxon>
        <taxon>Diplopterinae</taxon>
        <taxon>Diploptera</taxon>
    </lineage>
</organism>